<keyword evidence="3" id="KW-1185">Reference proteome</keyword>
<sequence>MSIVIRDVREHELDSVLALNNAAGVTILPLDHSQLRFFYDHAAYFRVAEVDGTLAGFLIALDQDSPYESSNYLWFRSHYPAFVYIDRVVIASAQRGAGVGRVFYADVTSFAETHAPLLTCEVFLEPRNDVAVLFHGTYGFQEVGQQVMIETGLRVSLLAKELASYPWVRSTYLDKPDGRLPDLPWLATRKRKPAVRLATGT</sequence>
<name>A0A7W8D3E4_9GAMM</name>
<dbReference type="InterPro" id="IPR016181">
    <property type="entry name" value="Acyl_CoA_acyltransferase"/>
</dbReference>
<organism evidence="2 3">
    <name type="scientific">Chiayiivirga flava</name>
    <dbReference type="NCBI Taxonomy" id="659595"/>
    <lineage>
        <taxon>Bacteria</taxon>
        <taxon>Pseudomonadati</taxon>
        <taxon>Pseudomonadota</taxon>
        <taxon>Gammaproteobacteria</taxon>
        <taxon>Lysobacterales</taxon>
        <taxon>Lysobacteraceae</taxon>
        <taxon>Chiayiivirga</taxon>
    </lineage>
</organism>
<comment type="caution">
    <text evidence="2">The sequence shown here is derived from an EMBL/GenBank/DDBJ whole genome shotgun (WGS) entry which is preliminary data.</text>
</comment>
<dbReference type="Gene3D" id="3.40.630.30">
    <property type="match status" value="1"/>
</dbReference>
<dbReference type="EMBL" id="JACHHP010000001">
    <property type="protein sequence ID" value="MBB5207220.1"/>
    <property type="molecule type" value="Genomic_DNA"/>
</dbReference>
<dbReference type="RefSeq" id="WP_183959738.1">
    <property type="nucleotide sequence ID" value="NZ_JACHHP010000001.1"/>
</dbReference>
<gene>
    <name evidence="2" type="ORF">HNQ52_000736</name>
</gene>
<dbReference type="Pfam" id="PF00583">
    <property type="entry name" value="Acetyltransf_1"/>
    <property type="match status" value="1"/>
</dbReference>
<evidence type="ECO:0000259" key="1">
    <source>
        <dbReference type="PROSITE" id="PS51186"/>
    </source>
</evidence>
<evidence type="ECO:0000313" key="3">
    <source>
        <dbReference type="Proteomes" id="UP000521199"/>
    </source>
</evidence>
<dbReference type="Proteomes" id="UP000521199">
    <property type="component" value="Unassembled WGS sequence"/>
</dbReference>
<dbReference type="InterPro" id="IPR016890">
    <property type="entry name" value="UCP028520"/>
</dbReference>
<accession>A0A7W8D3E4</accession>
<feature type="domain" description="N-acetyltransferase" evidence="1">
    <location>
        <begin position="3"/>
        <end position="160"/>
    </location>
</feature>
<dbReference type="PROSITE" id="PS51186">
    <property type="entry name" value="GNAT"/>
    <property type="match status" value="1"/>
</dbReference>
<dbReference type="InterPro" id="IPR000182">
    <property type="entry name" value="GNAT_dom"/>
</dbReference>
<dbReference type="AlphaFoldDB" id="A0A7W8D3E4"/>
<dbReference type="GO" id="GO:0016747">
    <property type="term" value="F:acyltransferase activity, transferring groups other than amino-acyl groups"/>
    <property type="evidence" value="ECO:0007669"/>
    <property type="project" value="InterPro"/>
</dbReference>
<protein>
    <recommendedName>
        <fullName evidence="1">N-acetyltransferase domain-containing protein</fullName>
    </recommendedName>
</protein>
<evidence type="ECO:0000313" key="2">
    <source>
        <dbReference type="EMBL" id="MBB5207220.1"/>
    </source>
</evidence>
<dbReference type="SUPFAM" id="SSF55729">
    <property type="entry name" value="Acyl-CoA N-acyltransferases (Nat)"/>
    <property type="match status" value="1"/>
</dbReference>
<dbReference type="PIRSF" id="PIRSF028520">
    <property type="entry name" value="UCP028520"/>
    <property type="match status" value="1"/>
</dbReference>
<reference evidence="2 3" key="1">
    <citation type="submission" date="2020-08" db="EMBL/GenBank/DDBJ databases">
        <title>Genomic Encyclopedia of Type Strains, Phase IV (KMG-IV): sequencing the most valuable type-strain genomes for metagenomic binning, comparative biology and taxonomic classification.</title>
        <authorList>
            <person name="Goeker M."/>
        </authorList>
    </citation>
    <scope>NUCLEOTIDE SEQUENCE [LARGE SCALE GENOMIC DNA]</scope>
    <source>
        <strain evidence="2 3">DSM 24163</strain>
    </source>
</reference>
<proteinExistence type="predicted"/>